<dbReference type="NCBIfam" id="TIGR00268">
    <property type="entry name" value="ATP-dependent sacrificial sulfur transferase LarE"/>
    <property type="match status" value="1"/>
</dbReference>
<feature type="active site" description="Nucleophile and sulfur donor" evidence="1">
    <location>
        <position position="184"/>
    </location>
</feature>
<reference evidence="3" key="1">
    <citation type="journal article" date="2014" name="Sci. Data">
        <title>Genomes of diverse isolates of the marine cyanobacterium Prochlorococcus.</title>
        <authorList>
            <person name="Biller S."/>
            <person name="Berube P."/>
            <person name="Thompson J."/>
            <person name="Kelly L."/>
            <person name="Roggensack S."/>
            <person name="Awad L."/>
            <person name="Roache-Johnson K."/>
            <person name="Ding H."/>
            <person name="Giovannoni S.J."/>
            <person name="Moore L.R."/>
            <person name="Chisholm S.W."/>
        </authorList>
    </citation>
    <scope>NUCLEOTIDE SEQUENCE [LARGE SCALE GENOMIC DNA]</scope>
    <source>
        <strain evidence="3">GP2</strain>
    </source>
</reference>
<dbReference type="PIRSF" id="PIRSF006661">
    <property type="entry name" value="PP-lp_UCP006661"/>
    <property type="match status" value="1"/>
</dbReference>
<dbReference type="InterPro" id="IPR005232">
    <property type="entry name" value="LarE"/>
</dbReference>
<dbReference type="EC" id="6.3.5.2" evidence="2"/>
<evidence type="ECO:0000256" key="1">
    <source>
        <dbReference type="PIRSR" id="PIRSR006661-1"/>
    </source>
</evidence>
<accession>A0A0A1ZBX5</accession>
<dbReference type="eggNOG" id="COG1606">
    <property type="taxonomic scope" value="Bacteria"/>
</dbReference>
<proteinExistence type="predicted"/>
<dbReference type="OrthoDB" id="9776919at2"/>
<dbReference type="InterPro" id="IPR052188">
    <property type="entry name" value="Ni-pincer_cofactor_biosynth"/>
</dbReference>
<sequence length="274" mass="31075">MFNQLEILSDEQTEKLFTIRRYIKNLNSACIAYSGGVDSTLVASLAFEQLGNKAIAITGVSPALANTLREEARSQAKWIGVKHLEINTSELEQSSYSSNPQDRCFACKKELHKHTTYLSKKLNYKIVLDGVNLDDLKDYRPGIEAAKKAGVVSPLAKFKFSKRDIRDISRALGFPWWDKPAQPCLSSRFPYGHEITSERLKMVEKAEEYLKKGGLMNVRVRCQGLTARIEIPKKELKNFFNKYNFDELVKYFSSLGFNCTSLDLEGLISGKLNR</sequence>
<evidence type="ECO:0000313" key="3">
    <source>
        <dbReference type="Proteomes" id="UP000030598"/>
    </source>
</evidence>
<dbReference type="PANTHER" id="PTHR43169:SF2">
    <property type="entry name" value="NAD_GMP SYNTHASE DOMAIN-CONTAINING PROTEIN"/>
    <property type="match status" value="1"/>
</dbReference>
<protein>
    <submittedName>
        <fullName evidence="2">GMP synthase (Glutamine-hydrolyzing)</fullName>
        <ecNumber evidence="2">6.3.5.2</ecNumber>
    </submittedName>
</protein>
<dbReference type="EMBL" id="JNAH01000008">
    <property type="protein sequence ID" value="KGF85634.1"/>
    <property type="molecule type" value="Genomic_DNA"/>
</dbReference>
<dbReference type="InterPro" id="IPR014729">
    <property type="entry name" value="Rossmann-like_a/b/a_fold"/>
</dbReference>
<dbReference type="Gene3D" id="3.40.50.620">
    <property type="entry name" value="HUPs"/>
    <property type="match status" value="1"/>
</dbReference>
<dbReference type="GO" id="GO:0003922">
    <property type="term" value="F:GMP synthase (glutamine-hydrolyzing) activity"/>
    <property type="evidence" value="ECO:0007669"/>
    <property type="project" value="UniProtKB-EC"/>
</dbReference>
<dbReference type="CDD" id="cd01990">
    <property type="entry name" value="LarE-like"/>
    <property type="match status" value="1"/>
</dbReference>
<name>A0A0A1ZBX5_PROMR</name>
<dbReference type="SUPFAM" id="SSF52402">
    <property type="entry name" value="Adenine nucleotide alpha hydrolases-like"/>
    <property type="match status" value="1"/>
</dbReference>
<dbReference type="STRING" id="59925.EU91_1737"/>
<dbReference type="GO" id="GO:0016783">
    <property type="term" value="F:sulfurtransferase activity"/>
    <property type="evidence" value="ECO:0007669"/>
    <property type="project" value="InterPro"/>
</dbReference>
<comment type="caution">
    <text evidence="2">The sequence shown here is derived from an EMBL/GenBank/DDBJ whole genome shotgun (WGS) entry which is preliminary data.</text>
</comment>
<organism evidence="2 3">
    <name type="scientific">Prochlorococcus marinus str. GP2</name>
    <dbReference type="NCBI Taxonomy" id="59925"/>
    <lineage>
        <taxon>Bacteria</taxon>
        <taxon>Bacillati</taxon>
        <taxon>Cyanobacteriota</taxon>
        <taxon>Cyanophyceae</taxon>
        <taxon>Synechococcales</taxon>
        <taxon>Prochlorococcaceae</taxon>
        <taxon>Prochlorococcus</taxon>
    </lineage>
</organism>
<dbReference type="AlphaFoldDB" id="A0A0A1ZBX5"/>
<evidence type="ECO:0000313" key="2">
    <source>
        <dbReference type="EMBL" id="KGF85634.1"/>
    </source>
</evidence>
<dbReference type="PANTHER" id="PTHR43169">
    <property type="entry name" value="EXSB FAMILY PROTEIN"/>
    <property type="match status" value="1"/>
</dbReference>
<keyword evidence="2" id="KW-0436">Ligase</keyword>
<dbReference type="Proteomes" id="UP000030598">
    <property type="component" value="Unassembled WGS sequence"/>
</dbReference>
<gene>
    <name evidence="2" type="ORF">EU91_1737</name>
</gene>
<dbReference type="RefSeq" id="WP_032525085.1">
    <property type="nucleotide sequence ID" value="NZ_CP138934.1"/>
</dbReference>